<dbReference type="AlphaFoldDB" id="A0A1G5JLN9"/>
<sequence length="79" mass="7914">MASVGTARCAAGIGFRTTAQLSNITLAKLQEIIDTSVSGDGAEAIILGSGALAGRAPVLAEGMDLPVIDSIEPQYASLP</sequence>
<keyword evidence="2" id="KW-1185">Reference proteome</keyword>
<accession>A0A1G5JLN9</accession>
<organism evidence="1 2">
    <name type="scientific">Paracoccus tibetensis</name>
    <dbReference type="NCBI Taxonomy" id="336292"/>
    <lineage>
        <taxon>Bacteria</taxon>
        <taxon>Pseudomonadati</taxon>
        <taxon>Pseudomonadota</taxon>
        <taxon>Alphaproteobacteria</taxon>
        <taxon>Rhodobacterales</taxon>
        <taxon>Paracoccaceae</taxon>
        <taxon>Paracoccus</taxon>
    </lineage>
</organism>
<protein>
    <submittedName>
        <fullName evidence="1">Uncharacterized protein</fullName>
    </submittedName>
</protein>
<dbReference type="Gene3D" id="3.40.50.12500">
    <property type="match status" value="1"/>
</dbReference>
<evidence type="ECO:0000313" key="1">
    <source>
        <dbReference type="EMBL" id="SCY88659.1"/>
    </source>
</evidence>
<dbReference type="EMBL" id="FMVT01000013">
    <property type="protein sequence ID" value="SCY88659.1"/>
    <property type="molecule type" value="Genomic_DNA"/>
</dbReference>
<gene>
    <name evidence="1" type="ORF">SAMN05660710_03270</name>
</gene>
<evidence type="ECO:0000313" key="2">
    <source>
        <dbReference type="Proteomes" id="UP000199502"/>
    </source>
</evidence>
<dbReference type="RefSeq" id="WP_090747130.1">
    <property type="nucleotide sequence ID" value="NZ_FMVT01000013.1"/>
</dbReference>
<reference evidence="1 2" key="1">
    <citation type="submission" date="2016-10" db="EMBL/GenBank/DDBJ databases">
        <authorList>
            <person name="de Groot N.N."/>
        </authorList>
    </citation>
    <scope>NUCLEOTIDE SEQUENCE [LARGE SCALE GENOMIC DNA]</scope>
    <source>
        <strain evidence="1 2">CGMCC 1.8925</strain>
    </source>
</reference>
<dbReference type="InterPro" id="IPR053714">
    <property type="entry name" value="Iso_Racemase_Enz_sf"/>
</dbReference>
<dbReference type="Proteomes" id="UP000199502">
    <property type="component" value="Unassembled WGS sequence"/>
</dbReference>
<proteinExistence type="predicted"/>
<name>A0A1G5JLN9_9RHOB</name>